<dbReference type="AlphaFoldDB" id="A0A9N9U344"/>
<dbReference type="OrthoDB" id="5416097at2759"/>
<protein>
    <recommendedName>
        <fullName evidence="4">HNH nuclease domain-containing protein</fullName>
    </recommendedName>
</protein>
<reference evidence="2" key="1">
    <citation type="submission" date="2021-10" db="EMBL/GenBank/DDBJ databases">
        <authorList>
            <person name="Piombo E."/>
        </authorList>
    </citation>
    <scope>NUCLEOTIDE SEQUENCE</scope>
</reference>
<feature type="region of interest" description="Disordered" evidence="1">
    <location>
        <begin position="125"/>
        <end position="155"/>
    </location>
</feature>
<evidence type="ECO:0000256" key="1">
    <source>
        <dbReference type="SAM" id="MobiDB-lite"/>
    </source>
</evidence>
<name>A0A9N9U344_9HYPO</name>
<feature type="compositionally biased region" description="Acidic residues" evidence="1">
    <location>
        <begin position="436"/>
        <end position="460"/>
    </location>
</feature>
<evidence type="ECO:0000313" key="2">
    <source>
        <dbReference type="EMBL" id="CAG9974310.1"/>
    </source>
</evidence>
<dbReference type="EMBL" id="CABFNO020001247">
    <property type="protein sequence ID" value="CAG9974310.1"/>
    <property type="molecule type" value="Genomic_DNA"/>
</dbReference>
<gene>
    <name evidence="2" type="ORF">CBYS24578_00011770</name>
</gene>
<sequence length="466" mass="53365">MPRLPDDQIQEAQSAFDAFVTRETGHPSDHAALLRLLQHQTPMNTNIKEVRNPIPDQTIRIRKVYHVKRELNQRFGDDFVFTHLHQIGILLCSRTFTLFGDINIRDTLVLLEPFLARFLPRNTPIPPDVKLPTNSPQPTTKEADRNRNESKDTLERDGKRCLVTNAIKPDVCHIIPPELNTNPATEPGSRLIYGKLLRNLLTWQDSEDLFDLLFPTDELCENVPSSAERQWNMLTLSPQVCRYWRKCFFAFKWVGVLNPDTNEETQAVQLEFRWIPRSIATALGDAGLGEPEPQHAHKGNAFRPVKTDTMTWERMAEIVSDCISNSSPTSTVHPRYQQPDEEYPTLVDHDYFLPIKSGHIINVNGIKREDVPKMKLAIDLQYVAHWLGGMSGAADAIESLDPRVPSRHTIRHYDRDTDTMTWELYTPFAELRELIDEEGEEKGAEEEDQGEDGEDGEGGEEMWLLL</sequence>
<organism evidence="2 3">
    <name type="scientific">Clonostachys byssicola</name>
    <dbReference type="NCBI Taxonomy" id="160290"/>
    <lineage>
        <taxon>Eukaryota</taxon>
        <taxon>Fungi</taxon>
        <taxon>Dikarya</taxon>
        <taxon>Ascomycota</taxon>
        <taxon>Pezizomycotina</taxon>
        <taxon>Sordariomycetes</taxon>
        <taxon>Hypocreomycetidae</taxon>
        <taxon>Hypocreales</taxon>
        <taxon>Bionectriaceae</taxon>
        <taxon>Clonostachys</taxon>
    </lineage>
</organism>
<evidence type="ECO:0000313" key="3">
    <source>
        <dbReference type="Proteomes" id="UP000754883"/>
    </source>
</evidence>
<comment type="caution">
    <text evidence="2">The sequence shown here is derived from an EMBL/GenBank/DDBJ whole genome shotgun (WGS) entry which is preliminary data.</text>
</comment>
<keyword evidence="3" id="KW-1185">Reference proteome</keyword>
<accession>A0A9N9U344</accession>
<feature type="region of interest" description="Disordered" evidence="1">
    <location>
        <begin position="436"/>
        <end position="466"/>
    </location>
</feature>
<feature type="compositionally biased region" description="Basic and acidic residues" evidence="1">
    <location>
        <begin position="141"/>
        <end position="155"/>
    </location>
</feature>
<evidence type="ECO:0008006" key="4">
    <source>
        <dbReference type="Google" id="ProtNLM"/>
    </source>
</evidence>
<dbReference type="Proteomes" id="UP000754883">
    <property type="component" value="Unassembled WGS sequence"/>
</dbReference>
<proteinExistence type="predicted"/>